<reference evidence="7" key="1">
    <citation type="submission" date="2016-06" db="EMBL/GenBank/DDBJ databases">
        <authorList>
            <person name="Varghese N."/>
        </authorList>
    </citation>
    <scope>NUCLEOTIDE SEQUENCE [LARGE SCALE GENOMIC DNA]</scope>
    <source>
        <strain evidence="7">DSM 46123</strain>
    </source>
</reference>
<keyword evidence="7" id="KW-1185">Reference proteome</keyword>
<dbReference type="PANTHER" id="PTHR47786:SF2">
    <property type="entry name" value="GLYCOSYL HYDROLASE FAMILY 13 CATALYTIC DOMAIN-CONTAINING PROTEIN"/>
    <property type="match status" value="1"/>
</dbReference>
<dbReference type="InterPro" id="IPR013780">
    <property type="entry name" value="Glyco_hydro_b"/>
</dbReference>
<evidence type="ECO:0000256" key="1">
    <source>
        <dbReference type="ARBA" id="ARBA00011738"/>
    </source>
</evidence>
<dbReference type="EMBL" id="FMHU01000001">
    <property type="protein sequence ID" value="SCL18039.1"/>
    <property type="molecule type" value="Genomic_DNA"/>
</dbReference>
<dbReference type="Pfam" id="PF21702">
    <property type="entry name" value="GLGE_C"/>
    <property type="match status" value="1"/>
</dbReference>
<dbReference type="SMART" id="SM00642">
    <property type="entry name" value="Aamy"/>
    <property type="match status" value="1"/>
</dbReference>
<feature type="region of interest" description="Disordered" evidence="4">
    <location>
        <begin position="244"/>
        <end position="269"/>
    </location>
</feature>
<dbReference type="GO" id="GO:0005975">
    <property type="term" value="P:carbohydrate metabolic process"/>
    <property type="evidence" value="ECO:0007669"/>
    <property type="project" value="InterPro"/>
</dbReference>
<dbReference type="InterPro" id="IPR017853">
    <property type="entry name" value="GH"/>
</dbReference>
<accession>A0A1C6RLP5</accession>
<dbReference type="Pfam" id="PF11896">
    <property type="entry name" value="GlgE_dom_N_S"/>
    <property type="match status" value="1"/>
</dbReference>
<feature type="domain" description="Glycosyl hydrolase family 13 catalytic" evidence="5">
    <location>
        <begin position="194"/>
        <end position="541"/>
    </location>
</feature>
<organism evidence="6 7">
    <name type="scientific">Micromonospora inyonensis</name>
    <dbReference type="NCBI Taxonomy" id="47866"/>
    <lineage>
        <taxon>Bacteria</taxon>
        <taxon>Bacillati</taxon>
        <taxon>Actinomycetota</taxon>
        <taxon>Actinomycetes</taxon>
        <taxon>Micromonosporales</taxon>
        <taxon>Micromonosporaceae</taxon>
        <taxon>Micromonospora</taxon>
    </lineage>
</organism>
<evidence type="ECO:0000313" key="6">
    <source>
        <dbReference type="EMBL" id="SCL18039.1"/>
    </source>
</evidence>
<dbReference type="EC" id="2.4.99.16" evidence="2"/>
<dbReference type="Gene3D" id="2.60.40.1180">
    <property type="entry name" value="Golgi alpha-mannosidase II"/>
    <property type="match status" value="1"/>
</dbReference>
<comment type="catalytic activity">
    <reaction evidence="3">
        <text>alpha-maltose 1-phosphate + [(1-&gt;4)-alpha-D-glucosyl](n) = [(1-&gt;4)-alpha-D-glucosyl](n+2) + phosphate</text>
        <dbReference type="Rhea" id="RHEA:42692"/>
        <dbReference type="Rhea" id="RHEA-COMP:9584"/>
        <dbReference type="Rhea" id="RHEA-COMP:10183"/>
        <dbReference type="ChEBI" id="CHEBI:15444"/>
        <dbReference type="ChEBI" id="CHEBI:43474"/>
        <dbReference type="ChEBI" id="CHEBI:63576"/>
        <dbReference type="EC" id="2.4.99.16"/>
    </reaction>
</comment>
<protein>
    <recommendedName>
        <fullName evidence="2">starch synthase (maltosyl-transferring)</fullName>
        <ecNumber evidence="2">2.4.99.16</ecNumber>
    </recommendedName>
</protein>
<evidence type="ECO:0000259" key="5">
    <source>
        <dbReference type="SMART" id="SM00642"/>
    </source>
</evidence>
<dbReference type="InterPro" id="IPR006047">
    <property type="entry name" value="GH13_cat_dom"/>
</dbReference>
<dbReference type="InterPro" id="IPR013783">
    <property type="entry name" value="Ig-like_fold"/>
</dbReference>
<dbReference type="Proteomes" id="UP000198906">
    <property type="component" value="Unassembled WGS sequence"/>
</dbReference>
<comment type="subunit">
    <text evidence="1">Homodimer.</text>
</comment>
<dbReference type="InterPro" id="IPR021828">
    <property type="entry name" value="GlgE_dom_N/S"/>
</dbReference>
<dbReference type="SUPFAM" id="SSF51011">
    <property type="entry name" value="Glycosyl hydrolase domain"/>
    <property type="match status" value="1"/>
</dbReference>
<proteinExistence type="predicted"/>
<dbReference type="Gene3D" id="1.20.58.80">
    <property type="entry name" value="Phosphotransferase system, lactose/cellobiose-type IIA subunit"/>
    <property type="match status" value="1"/>
</dbReference>
<dbReference type="STRING" id="47866.GA0074694_2215"/>
<evidence type="ECO:0000256" key="3">
    <source>
        <dbReference type="ARBA" id="ARBA00048735"/>
    </source>
</evidence>
<dbReference type="InterPro" id="IPR049171">
    <property type="entry name" value="GLGE_C"/>
</dbReference>
<dbReference type="PANTHER" id="PTHR47786">
    <property type="entry name" value="ALPHA-1,4-GLUCAN:MALTOSE-1-PHOSPHATE MALTOSYLTRANSFERASE"/>
    <property type="match status" value="1"/>
</dbReference>
<dbReference type="Gene3D" id="2.60.40.10">
    <property type="entry name" value="Immunoglobulins"/>
    <property type="match status" value="1"/>
</dbReference>
<name>A0A1C6RLP5_9ACTN</name>
<sequence length="643" mass="70621">MIRQIEPVVIAAVSPCVDDGRWNAKALLHSPVDVQATIFADQESTAISAAVHVVAPSGRQLLRPMHPVGAGMDRWHAAFEPDELGPWSFRIEAWIDPLATCRRSLLGKQAAGGDPTTELDWLAEVVREGRAGLPTDQLTDLLERVNRATSRGERGETALLLCDALEPAAQSLRGADVLSRSHPLLVEAPLAGHGAWYTMFPRSEGSDGTVSGTFASAADALAEVAAMGFDVVYLAPIHPIGRTNRKGRDNAPVAAPGDPGSPWAIGSAEGGHLATHPDLGSLADFAAFVDRAGSLGLRVALDFALNCSPDHPWVRERPHWFHQRPDGSLRCAESDSGLYRDIVTLDVTGPASEEIKAETVRILNHWIGLGAAAFRVDMPHGKPLRFWQDVMDKVRHEHPAVVFLAEALTRPTVQDWLSKIGFSQSYTYFTWRTDKAELEEFLAGLDGERSAFFRPNLIVNTPDYLMPYLRDGGEPAFRVRAVIASMASPNWGMSAGFEFAERRARGPRQDRYADSEKYQYRPRNRRTAPLSPLLTRLNAIRHAHSALGPRGQLRLQRADNDQILVFSRQFEADIVLVVVNLDPANAQRATVTLDLAELGLGDGTRLRAHDELTGETYDWSGRQTVHLDPAVRPAHVLTLYEQP</sequence>
<gene>
    <name evidence="6" type="ORF">GA0074694_2215</name>
</gene>
<dbReference type="SUPFAM" id="SSF51445">
    <property type="entry name" value="(Trans)glycosidases"/>
    <property type="match status" value="1"/>
</dbReference>
<dbReference type="GO" id="GO:0004553">
    <property type="term" value="F:hydrolase activity, hydrolyzing O-glycosyl compounds"/>
    <property type="evidence" value="ECO:0007669"/>
    <property type="project" value="InterPro"/>
</dbReference>
<dbReference type="AlphaFoldDB" id="A0A1C6RLP5"/>
<evidence type="ECO:0000313" key="7">
    <source>
        <dbReference type="Proteomes" id="UP000198906"/>
    </source>
</evidence>
<dbReference type="Gene3D" id="3.20.20.80">
    <property type="entry name" value="Glycosidases"/>
    <property type="match status" value="1"/>
</dbReference>
<evidence type="ECO:0000256" key="2">
    <source>
        <dbReference type="ARBA" id="ARBA00012603"/>
    </source>
</evidence>
<evidence type="ECO:0000256" key="4">
    <source>
        <dbReference type="SAM" id="MobiDB-lite"/>
    </source>
</evidence>